<evidence type="ECO:0000313" key="1">
    <source>
        <dbReference type="EMBL" id="KAF2455750.1"/>
    </source>
</evidence>
<sequence length="156" mass="17223">MQVHTCVPYYENSTDLLARVCFSARTSPTANSNSVGAWTSPGNHPRVLVSALPTRAAANDLLRTHELTTLPPSRFQSGAVDRNAKPHPTPRLFLRSNTCRGPVRQPQTCRVAPCMRLDCERHALSERAVSCARDGRTSRVGGFWDSAFCAQLCREK</sequence>
<reference evidence="1" key="1">
    <citation type="journal article" date="2020" name="Stud. Mycol.">
        <title>101 Dothideomycetes genomes: a test case for predicting lifestyles and emergence of pathogens.</title>
        <authorList>
            <person name="Haridas S."/>
            <person name="Albert R."/>
            <person name="Binder M."/>
            <person name="Bloem J."/>
            <person name="Labutti K."/>
            <person name="Salamov A."/>
            <person name="Andreopoulos B."/>
            <person name="Baker S."/>
            <person name="Barry K."/>
            <person name="Bills G."/>
            <person name="Bluhm B."/>
            <person name="Cannon C."/>
            <person name="Castanera R."/>
            <person name="Culley D."/>
            <person name="Daum C."/>
            <person name="Ezra D."/>
            <person name="Gonzalez J."/>
            <person name="Henrissat B."/>
            <person name="Kuo A."/>
            <person name="Liang C."/>
            <person name="Lipzen A."/>
            <person name="Lutzoni F."/>
            <person name="Magnuson J."/>
            <person name="Mondo S."/>
            <person name="Nolan M."/>
            <person name="Ohm R."/>
            <person name="Pangilinan J."/>
            <person name="Park H.-J."/>
            <person name="Ramirez L."/>
            <person name="Alfaro M."/>
            <person name="Sun H."/>
            <person name="Tritt A."/>
            <person name="Yoshinaga Y."/>
            <person name="Zwiers L.-H."/>
            <person name="Turgeon B."/>
            <person name="Goodwin S."/>
            <person name="Spatafora J."/>
            <person name="Crous P."/>
            <person name="Grigoriev I."/>
        </authorList>
    </citation>
    <scope>NUCLEOTIDE SEQUENCE</scope>
    <source>
        <strain evidence="1">ATCC 16933</strain>
    </source>
</reference>
<accession>A0A6A6NVF1</accession>
<name>A0A6A6NVF1_9PEZI</name>
<proteinExistence type="predicted"/>
<gene>
    <name evidence="1" type="ORF">BDY21DRAFT_60131</name>
</gene>
<keyword evidence="2" id="KW-1185">Reference proteome</keyword>
<dbReference type="AlphaFoldDB" id="A0A6A6NVF1"/>
<protein>
    <submittedName>
        <fullName evidence="1">Uncharacterized protein</fullName>
    </submittedName>
</protein>
<evidence type="ECO:0000313" key="2">
    <source>
        <dbReference type="Proteomes" id="UP000799766"/>
    </source>
</evidence>
<dbReference type="EMBL" id="MU001685">
    <property type="protein sequence ID" value="KAF2455750.1"/>
    <property type="molecule type" value="Genomic_DNA"/>
</dbReference>
<dbReference type="Proteomes" id="UP000799766">
    <property type="component" value="Unassembled WGS sequence"/>
</dbReference>
<organism evidence="1 2">
    <name type="scientific">Lineolata rhizophorae</name>
    <dbReference type="NCBI Taxonomy" id="578093"/>
    <lineage>
        <taxon>Eukaryota</taxon>
        <taxon>Fungi</taxon>
        <taxon>Dikarya</taxon>
        <taxon>Ascomycota</taxon>
        <taxon>Pezizomycotina</taxon>
        <taxon>Dothideomycetes</taxon>
        <taxon>Dothideomycetes incertae sedis</taxon>
        <taxon>Lineolatales</taxon>
        <taxon>Lineolataceae</taxon>
        <taxon>Lineolata</taxon>
    </lineage>
</organism>